<accession>A0ABR6BG80</accession>
<protein>
    <submittedName>
        <fullName evidence="1">Uncharacterized protein</fullName>
    </submittedName>
</protein>
<evidence type="ECO:0000313" key="1">
    <source>
        <dbReference type="EMBL" id="MBA8925894.1"/>
    </source>
</evidence>
<dbReference type="Proteomes" id="UP000517916">
    <property type="component" value="Unassembled WGS sequence"/>
</dbReference>
<sequence length="189" mass="20501">MTHTAPRDNHAPQTLTAPPLAMITVTLADPIGYRQVDTGDGYRDEPITLASALLDRLEHRFAADFARWGKELLAERLSAHIDSVAADIVATAVDTPVRRTNTWGEPCGPETTVRDLIHSEVRSWLTTTSNGAGRRAETNLDTLLQRHVQRELGGEMLAAIAEGKATVLDSISAHASEVFTSVLRKAVKG</sequence>
<dbReference type="RefSeq" id="WP_182837514.1">
    <property type="nucleotide sequence ID" value="NZ_BAAABQ010000059.1"/>
</dbReference>
<dbReference type="EMBL" id="JACJID010000002">
    <property type="protein sequence ID" value="MBA8925894.1"/>
    <property type="molecule type" value="Genomic_DNA"/>
</dbReference>
<keyword evidence="2" id="KW-1185">Reference proteome</keyword>
<proteinExistence type="predicted"/>
<name>A0ABR6BG80_9PSEU</name>
<gene>
    <name evidence="1" type="ORF">BC739_003093</name>
</gene>
<organism evidence="1 2">
    <name type="scientific">Kutzneria viridogrisea</name>
    <dbReference type="NCBI Taxonomy" id="47990"/>
    <lineage>
        <taxon>Bacteria</taxon>
        <taxon>Bacillati</taxon>
        <taxon>Actinomycetota</taxon>
        <taxon>Actinomycetes</taxon>
        <taxon>Pseudonocardiales</taxon>
        <taxon>Pseudonocardiaceae</taxon>
        <taxon>Kutzneria</taxon>
    </lineage>
</organism>
<comment type="caution">
    <text evidence="1">The sequence shown here is derived from an EMBL/GenBank/DDBJ whole genome shotgun (WGS) entry which is preliminary data.</text>
</comment>
<reference evidence="1 2" key="1">
    <citation type="submission" date="2020-08" db="EMBL/GenBank/DDBJ databases">
        <title>Genomic Encyclopedia of Archaeal and Bacterial Type Strains, Phase II (KMG-II): from individual species to whole genera.</title>
        <authorList>
            <person name="Goeker M."/>
        </authorList>
    </citation>
    <scope>NUCLEOTIDE SEQUENCE [LARGE SCALE GENOMIC DNA]</scope>
    <source>
        <strain evidence="1 2">DSM 43850</strain>
    </source>
</reference>
<evidence type="ECO:0000313" key="2">
    <source>
        <dbReference type="Proteomes" id="UP000517916"/>
    </source>
</evidence>